<evidence type="ECO:0000313" key="3">
    <source>
        <dbReference type="WBParaSite" id="TTAC_0000609001-mRNA-1"/>
    </source>
</evidence>
<reference evidence="1 2" key="2">
    <citation type="submission" date="2018-11" db="EMBL/GenBank/DDBJ databases">
        <authorList>
            <consortium name="Pathogen Informatics"/>
        </authorList>
    </citation>
    <scope>NUCLEOTIDE SEQUENCE [LARGE SCALE GENOMIC DNA]</scope>
</reference>
<dbReference type="SUPFAM" id="SSF47616">
    <property type="entry name" value="GST C-terminal domain-like"/>
    <property type="match status" value="1"/>
</dbReference>
<dbReference type="Proteomes" id="UP000274429">
    <property type="component" value="Unassembled WGS sequence"/>
</dbReference>
<dbReference type="InterPro" id="IPR036282">
    <property type="entry name" value="Glutathione-S-Trfase_C_sf"/>
</dbReference>
<dbReference type="STRING" id="6205.A0A0R3WZ88"/>
<dbReference type="WBParaSite" id="TTAC_0000609001-mRNA-1">
    <property type="protein sequence ID" value="TTAC_0000609001-mRNA-1"/>
    <property type="gene ID" value="TTAC_0000609001"/>
</dbReference>
<accession>A0A0R3WZ88</accession>
<organism evidence="3">
    <name type="scientific">Hydatigena taeniaeformis</name>
    <name type="common">Feline tapeworm</name>
    <name type="synonym">Taenia taeniaeformis</name>
    <dbReference type="NCBI Taxonomy" id="6205"/>
    <lineage>
        <taxon>Eukaryota</taxon>
        <taxon>Metazoa</taxon>
        <taxon>Spiralia</taxon>
        <taxon>Lophotrochozoa</taxon>
        <taxon>Platyhelminthes</taxon>
        <taxon>Cestoda</taxon>
        <taxon>Eucestoda</taxon>
        <taxon>Cyclophyllidea</taxon>
        <taxon>Taeniidae</taxon>
        <taxon>Hydatigera</taxon>
    </lineage>
</organism>
<evidence type="ECO:0000313" key="1">
    <source>
        <dbReference type="EMBL" id="VDM30221.1"/>
    </source>
</evidence>
<reference evidence="3" key="1">
    <citation type="submission" date="2017-02" db="UniProtKB">
        <authorList>
            <consortium name="WormBaseParasite"/>
        </authorList>
    </citation>
    <scope>IDENTIFICATION</scope>
</reference>
<keyword evidence="2" id="KW-1185">Reference proteome</keyword>
<proteinExistence type="predicted"/>
<dbReference type="GO" id="GO:0005737">
    <property type="term" value="C:cytoplasm"/>
    <property type="evidence" value="ECO:0007669"/>
    <property type="project" value="TreeGrafter"/>
</dbReference>
<dbReference type="Gene3D" id="3.40.30.10">
    <property type="entry name" value="Glutaredoxin"/>
    <property type="match status" value="1"/>
</dbReference>
<sequence length="262" mass="30560">MSVSTAEFQKCLHELQGQPEVRLFVRASITDRNTIGACLICHQWLMVFRYMVEMNLVRLEVVPISYDNEPEDYKSLHCSKRLPAAFLPDFQLAASTPDELEALLAKFQCPQLVLPFESKEVLEATHAFIDVYKNVLNFIRNNMESPLLNALKRLEDYLQNQKTRYLLGDKLTFADCMLMPKLQVMRVLLRACKQWDIPLELIHTWRYVQIMYETTAFTVTCPLDRDILMHYRENKGLDIPMKALRSTDDYLHSCPPELPVLK</sequence>
<evidence type="ECO:0000313" key="2">
    <source>
        <dbReference type="Proteomes" id="UP000274429"/>
    </source>
</evidence>
<protein>
    <submittedName>
        <fullName evidence="3">GST C-terminal domain-containing protein</fullName>
    </submittedName>
</protein>
<dbReference type="Pfam" id="PF13410">
    <property type="entry name" value="GST_C_2"/>
    <property type="match status" value="1"/>
</dbReference>
<dbReference type="OrthoDB" id="1935530at2759"/>
<dbReference type="AlphaFoldDB" id="A0A0R3WZ88"/>
<gene>
    <name evidence="1" type="ORF">TTAC_LOCUS6075</name>
</gene>
<dbReference type="Gene3D" id="1.20.1050.10">
    <property type="match status" value="1"/>
</dbReference>
<dbReference type="PANTHER" id="PTHR43920">
    <property type="entry name" value="CHLORIDE INTRACELLULAR CHANNEL, ISOFORM A"/>
    <property type="match status" value="1"/>
</dbReference>
<dbReference type="PANTHER" id="PTHR43920:SF5">
    <property type="entry name" value="CHLORIDE INTRACELLULAR CHANNEL CLIC"/>
    <property type="match status" value="1"/>
</dbReference>
<dbReference type="EMBL" id="UYWX01020293">
    <property type="protein sequence ID" value="VDM30221.1"/>
    <property type="molecule type" value="Genomic_DNA"/>
</dbReference>
<dbReference type="GO" id="GO:0005254">
    <property type="term" value="F:chloride channel activity"/>
    <property type="evidence" value="ECO:0007669"/>
    <property type="project" value="TreeGrafter"/>
</dbReference>
<name>A0A0R3WZ88_HYDTA</name>
<dbReference type="GO" id="GO:0016324">
    <property type="term" value="C:apical plasma membrane"/>
    <property type="evidence" value="ECO:0007669"/>
    <property type="project" value="TreeGrafter"/>
</dbReference>